<dbReference type="PATRIC" id="fig|1263870.3.peg.4955"/>
<dbReference type="EMBL" id="ANOH01000320">
    <property type="protein sequence ID" value="EMI53879.1"/>
    <property type="molecule type" value="Genomic_DNA"/>
</dbReference>
<name>M5TXY0_9BACT</name>
<dbReference type="Gene3D" id="3.40.50.410">
    <property type="entry name" value="von Willebrand factor, type A domain"/>
    <property type="match status" value="1"/>
</dbReference>
<dbReference type="SMART" id="SM00327">
    <property type="entry name" value="VWA"/>
    <property type="match status" value="1"/>
</dbReference>
<comment type="caution">
    <text evidence="3">The sequence shown here is derived from an EMBL/GenBank/DDBJ whole genome shotgun (WGS) entry which is preliminary data.</text>
</comment>
<evidence type="ECO:0000259" key="2">
    <source>
        <dbReference type="SMART" id="SM00327"/>
    </source>
</evidence>
<evidence type="ECO:0000313" key="3">
    <source>
        <dbReference type="EMBL" id="EMI53879.1"/>
    </source>
</evidence>
<evidence type="ECO:0000256" key="1">
    <source>
        <dbReference type="SAM" id="MobiDB-lite"/>
    </source>
</evidence>
<feature type="region of interest" description="Disordered" evidence="1">
    <location>
        <begin position="109"/>
        <end position="146"/>
    </location>
</feature>
<keyword evidence="4" id="KW-1185">Reference proteome</keyword>
<dbReference type="InterPro" id="IPR002881">
    <property type="entry name" value="DUF58"/>
</dbReference>
<reference evidence="3 4" key="1">
    <citation type="journal article" date="2013" name="Mar. Genomics">
        <title>Expression of sulfatases in Rhodopirellula baltica and the diversity of sulfatases in the genus Rhodopirellula.</title>
        <authorList>
            <person name="Wegner C.E."/>
            <person name="Richter-Heitmann T."/>
            <person name="Klindworth A."/>
            <person name="Klockow C."/>
            <person name="Richter M."/>
            <person name="Achstetter T."/>
            <person name="Glockner F.O."/>
            <person name="Harder J."/>
        </authorList>
    </citation>
    <scope>NUCLEOTIDE SEQUENCE [LARGE SCALE GENOMIC DNA]</scope>
    <source>
        <strain evidence="3 4">SM41</strain>
    </source>
</reference>
<feature type="domain" description="VWFA" evidence="2">
    <location>
        <begin position="87"/>
        <end position="301"/>
    </location>
</feature>
<dbReference type="PANTHER" id="PTHR33608:SF7">
    <property type="entry name" value="DUF58 DOMAIN-CONTAINING PROTEIN"/>
    <property type="match status" value="1"/>
</dbReference>
<dbReference type="Proteomes" id="UP000011885">
    <property type="component" value="Unassembled WGS sequence"/>
</dbReference>
<evidence type="ECO:0000313" key="4">
    <source>
        <dbReference type="Proteomes" id="UP000011885"/>
    </source>
</evidence>
<dbReference type="PANTHER" id="PTHR33608">
    <property type="entry name" value="BLL2464 PROTEIN"/>
    <property type="match status" value="1"/>
</dbReference>
<dbReference type="AlphaFoldDB" id="M5TXY0"/>
<organism evidence="3 4">
    <name type="scientific">Rhodopirellula sallentina SM41</name>
    <dbReference type="NCBI Taxonomy" id="1263870"/>
    <lineage>
        <taxon>Bacteria</taxon>
        <taxon>Pseudomonadati</taxon>
        <taxon>Planctomycetota</taxon>
        <taxon>Planctomycetia</taxon>
        <taxon>Pirellulales</taxon>
        <taxon>Pirellulaceae</taxon>
        <taxon>Rhodopirellula</taxon>
    </lineage>
</organism>
<proteinExistence type="predicted"/>
<gene>
    <name evidence="3" type="ORF">RSSM_04684</name>
</gene>
<dbReference type="InterPro" id="IPR036465">
    <property type="entry name" value="vWFA_dom_sf"/>
</dbReference>
<sequence length="372" mass="40940">MLKARQMRLADLFRARDVSRIESLRLIARGAVEGLSAGRHRSAKKGSSVEFKEHRPYVPGDEVRNIDWKAFGKSDRLYIREFEEETNLRCMILVDQSGSMAYAGERALPLASTDSKPDPNGNRTDKGTDKKRKSAADGSKASPPSWWKGTKQEFACGLAASLSYLLLSNQDSVGVMTFDARIREYVPPRMLPSHLNTILGSLAIESRGGETDLGLVLRHSLSKLPRRGLVVLVSDGLGDVESLGRSLTLLRAERQDVIFLQVLDPDELDFPFDDRIEFRDLESDGRREVVDARQVRSRYVEAMQRHNATIAAACRRSRVDHLILTTDLPLVDALARFVAMRQAGPVSGSLSGSGQQAVPPDALGGAVKGVSS</sequence>
<protein>
    <submittedName>
        <fullName evidence="3">Protein containing DUF58</fullName>
    </submittedName>
</protein>
<dbReference type="SUPFAM" id="SSF53300">
    <property type="entry name" value="vWA-like"/>
    <property type="match status" value="1"/>
</dbReference>
<dbReference type="Pfam" id="PF01882">
    <property type="entry name" value="DUF58"/>
    <property type="match status" value="2"/>
</dbReference>
<feature type="region of interest" description="Disordered" evidence="1">
    <location>
        <begin position="348"/>
        <end position="372"/>
    </location>
</feature>
<dbReference type="InterPro" id="IPR002035">
    <property type="entry name" value="VWF_A"/>
</dbReference>
<accession>M5TXY0</accession>